<dbReference type="Proteomes" id="UP000316639">
    <property type="component" value="Unassembled WGS sequence"/>
</dbReference>
<protein>
    <recommendedName>
        <fullName evidence="4">Peptidase inhibitor family I36</fullName>
    </recommendedName>
</protein>
<feature type="signal peptide" evidence="1">
    <location>
        <begin position="1"/>
        <end position="25"/>
    </location>
</feature>
<evidence type="ECO:0000313" key="3">
    <source>
        <dbReference type="Proteomes" id="UP000316639"/>
    </source>
</evidence>
<dbReference type="Gene3D" id="2.60.20.10">
    <property type="entry name" value="Crystallins"/>
    <property type="match status" value="1"/>
</dbReference>
<comment type="caution">
    <text evidence="2">The sequence shown here is derived from an EMBL/GenBank/DDBJ whole genome shotgun (WGS) entry which is preliminary data.</text>
</comment>
<dbReference type="RefSeq" id="WP_146356572.1">
    <property type="nucleotide sequence ID" value="NZ_VOBR01000021.1"/>
</dbReference>
<evidence type="ECO:0000256" key="1">
    <source>
        <dbReference type="SAM" id="SignalP"/>
    </source>
</evidence>
<gene>
    <name evidence="2" type="ORF">FKR81_29095</name>
</gene>
<sequence length="157" mass="17151">MKRFFMAAAAVAAVFSIGAAAPAAAAPHSEDKVLTSTVAADDVSAMAVSCSNLYWCIWRDPNATNNNYRYTWFGSDGNYANNYWSGVTVSNKASGVWNQGDRQFVVIFDGPDYTGNWACVPANTHIPDLRNAATGDTPVGWWNERISSHKWSNTCTR</sequence>
<dbReference type="EMBL" id="VOBR01000021">
    <property type="protein sequence ID" value="TWP48346.1"/>
    <property type="molecule type" value="Genomic_DNA"/>
</dbReference>
<evidence type="ECO:0008006" key="4">
    <source>
        <dbReference type="Google" id="ProtNLM"/>
    </source>
</evidence>
<feature type="chain" id="PRO_5022087043" description="Peptidase inhibitor family I36" evidence="1">
    <location>
        <begin position="26"/>
        <end position="157"/>
    </location>
</feature>
<accession>A0A563EM39</accession>
<keyword evidence="3" id="KW-1185">Reference proteome</keyword>
<organism evidence="2 3">
    <name type="scientific">Lentzea tibetensis</name>
    <dbReference type="NCBI Taxonomy" id="2591470"/>
    <lineage>
        <taxon>Bacteria</taxon>
        <taxon>Bacillati</taxon>
        <taxon>Actinomycetota</taxon>
        <taxon>Actinomycetes</taxon>
        <taxon>Pseudonocardiales</taxon>
        <taxon>Pseudonocardiaceae</taxon>
        <taxon>Lentzea</taxon>
    </lineage>
</organism>
<reference evidence="2 3" key="1">
    <citation type="submission" date="2019-07" db="EMBL/GenBank/DDBJ databases">
        <title>Lentzea xizangensis sp. nov., isolated from Qinghai-Tibetan Plateau Soils.</title>
        <authorList>
            <person name="Huang J."/>
        </authorList>
    </citation>
    <scope>NUCLEOTIDE SEQUENCE [LARGE SCALE GENOMIC DNA]</scope>
    <source>
        <strain evidence="2 3">FXJ1.1311</strain>
    </source>
</reference>
<keyword evidence="1" id="KW-0732">Signal</keyword>
<evidence type="ECO:0000313" key="2">
    <source>
        <dbReference type="EMBL" id="TWP48346.1"/>
    </source>
</evidence>
<dbReference type="AlphaFoldDB" id="A0A563EM39"/>
<proteinExistence type="predicted"/>
<dbReference type="OrthoDB" id="5195323at2"/>
<name>A0A563EM39_9PSEU</name>